<organism evidence="1">
    <name type="scientific">Helianthus annuus</name>
    <name type="common">Common sunflower</name>
    <dbReference type="NCBI Taxonomy" id="4232"/>
    <lineage>
        <taxon>Eukaryota</taxon>
        <taxon>Viridiplantae</taxon>
        <taxon>Streptophyta</taxon>
        <taxon>Embryophyta</taxon>
        <taxon>Tracheophyta</taxon>
        <taxon>Spermatophyta</taxon>
        <taxon>Magnoliopsida</taxon>
        <taxon>eudicotyledons</taxon>
        <taxon>Gunneridae</taxon>
        <taxon>Pentapetalae</taxon>
        <taxon>asterids</taxon>
        <taxon>campanulids</taxon>
        <taxon>Asterales</taxon>
        <taxon>Asteraceae</taxon>
        <taxon>Asteroideae</taxon>
        <taxon>Heliantheae alliance</taxon>
        <taxon>Heliantheae</taxon>
        <taxon>Helianthus</taxon>
    </lineage>
</organism>
<reference evidence="1" key="1">
    <citation type="submission" date="2017-02" db="EMBL/GenBank/DDBJ databases">
        <title>Sunflower complete genome.</title>
        <authorList>
            <person name="Langlade N."/>
            <person name="Munos S."/>
        </authorList>
    </citation>
    <scope>NUCLEOTIDE SEQUENCE [LARGE SCALE GENOMIC DNA]</scope>
    <source>
        <tissue evidence="1">Leaves</tissue>
    </source>
</reference>
<sequence>MKHLLQRSRQLVKRNSPPLLTSAGSCTTYDGQTFLLFFVSVNLIPPPLAQITGPMEYGASFNTFFPLTSYMKSLAPVVEGIDCVVMMRKTT</sequence>
<protein>
    <submittedName>
        <fullName evidence="1">Uncharacterized protein</fullName>
    </submittedName>
</protein>
<dbReference type="PROSITE" id="PS51257">
    <property type="entry name" value="PROKAR_LIPOPROTEIN"/>
    <property type="match status" value="1"/>
</dbReference>
<accession>A0A1Y3BXD9</accession>
<dbReference type="EMBL" id="KZ113546">
    <property type="protein sequence ID" value="OTF84584.1"/>
    <property type="molecule type" value="Genomic_DNA"/>
</dbReference>
<gene>
    <name evidence="1" type="ORF">HannXRQ_Chr00c0224g0572721</name>
</gene>
<dbReference type="InParanoid" id="A0A1Y3BXD9"/>
<dbReference type="AlphaFoldDB" id="A0A1Y3BXD9"/>
<name>A0A1Y3BXD9_HELAN</name>
<proteinExistence type="predicted"/>
<evidence type="ECO:0000313" key="1">
    <source>
        <dbReference type="EMBL" id="OTF84584.1"/>
    </source>
</evidence>